<protein>
    <submittedName>
        <fullName evidence="5">Transcriptional regulator</fullName>
    </submittedName>
</protein>
<dbReference type="EMBL" id="CP014135">
    <property type="protein sequence ID" value="AMB86308.1"/>
    <property type="molecule type" value="Genomic_DNA"/>
</dbReference>
<dbReference type="GO" id="GO:0043565">
    <property type="term" value="F:sequence-specific DNA binding"/>
    <property type="evidence" value="ECO:0007669"/>
    <property type="project" value="TreeGrafter"/>
</dbReference>
<gene>
    <name evidence="5" type="ORF">AWM79_13745</name>
</gene>
<keyword evidence="6" id="KW-1185">Reference proteome</keyword>
<proteinExistence type="inferred from homology"/>
<keyword evidence="3" id="KW-0238">DNA-binding</keyword>
<dbReference type="SUPFAM" id="SSF46785">
    <property type="entry name" value="Winged helix' DNA-binding domain"/>
    <property type="match status" value="1"/>
</dbReference>
<dbReference type="PANTHER" id="PTHR30537">
    <property type="entry name" value="HTH-TYPE TRANSCRIPTIONAL REGULATOR"/>
    <property type="match status" value="1"/>
</dbReference>
<dbReference type="PROSITE" id="PS50931">
    <property type="entry name" value="HTH_LYSR"/>
    <property type="match status" value="1"/>
</dbReference>
<dbReference type="InterPro" id="IPR058163">
    <property type="entry name" value="LysR-type_TF_proteobact-type"/>
</dbReference>
<dbReference type="Gene3D" id="3.40.190.290">
    <property type="match status" value="1"/>
</dbReference>
<dbReference type="Proteomes" id="UP000063229">
    <property type="component" value="Chromosome"/>
</dbReference>
<evidence type="ECO:0000256" key="2">
    <source>
        <dbReference type="ARBA" id="ARBA00023015"/>
    </source>
</evidence>
<keyword evidence="2" id="KW-0805">Transcription regulation</keyword>
<dbReference type="OrthoDB" id="9815676at2"/>
<dbReference type="STRING" id="46677.AWM79_13745"/>
<name>A0A0X1T2N5_PSEAA</name>
<evidence type="ECO:0000313" key="6">
    <source>
        <dbReference type="Proteomes" id="UP000063229"/>
    </source>
</evidence>
<evidence type="ECO:0000256" key="4">
    <source>
        <dbReference type="ARBA" id="ARBA00023163"/>
    </source>
</evidence>
<dbReference type="KEGG" id="pagb:AWM79_13745"/>
<dbReference type="Pfam" id="PF03466">
    <property type="entry name" value="LysR_substrate"/>
    <property type="match status" value="1"/>
</dbReference>
<dbReference type="RefSeq" id="WP_060783078.1">
    <property type="nucleotide sequence ID" value="NZ_CP014135.1"/>
</dbReference>
<organism evidence="5 6">
    <name type="scientific">Pseudomonas agarici</name>
    <dbReference type="NCBI Taxonomy" id="46677"/>
    <lineage>
        <taxon>Bacteria</taxon>
        <taxon>Pseudomonadati</taxon>
        <taxon>Pseudomonadota</taxon>
        <taxon>Gammaproteobacteria</taxon>
        <taxon>Pseudomonadales</taxon>
        <taxon>Pseudomonadaceae</taxon>
        <taxon>Pseudomonas</taxon>
    </lineage>
</organism>
<dbReference type="InterPro" id="IPR036388">
    <property type="entry name" value="WH-like_DNA-bd_sf"/>
</dbReference>
<dbReference type="PANTHER" id="PTHR30537:SF30">
    <property type="entry name" value="TRANSCRIPTIONAL REGULATOR-RELATED"/>
    <property type="match status" value="1"/>
</dbReference>
<dbReference type="Pfam" id="PF00126">
    <property type="entry name" value="HTH_1"/>
    <property type="match status" value="1"/>
</dbReference>
<dbReference type="SUPFAM" id="SSF53850">
    <property type="entry name" value="Periplasmic binding protein-like II"/>
    <property type="match status" value="1"/>
</dbReference>
<dbReference type="CDD" id="cd08422">
    <property type="entry name" value="PBP2_CrgA_like"/>
    <property type="match status" value="1"/>
</dbReference>
<sequence>MIEDIRYLIVFAKIVEVGSISGGAEALGLATATASLHLSKLEKNLGSALLYRNTRKLSLTHDGTKLLETAKSMLELYEKGVIDFKQRSISTKNNLRISIPAVFINSEFTRHIVNFIEKYPDVCLSISCNDSRHDIIAESIDVAFRIGELPDSSLKARHLFALPRQVIAAKSFLAESEPVKHPRDLESMKWIGLTMRPNTRLFRHVGSEEVAQIKYTPHLRVDSVEASYRFAQLKVGLAAPPNFLSCEGIQRNEVVVVLPEWILDPLKVYAVWPPNITTSSIAYTLINDIYDSFSSRSLE</sequence>
<dbReference type="Gene3D" id="1.10.10.10">
    <property type="entry name" value="Winged helix-like DNA-binding domain superfamily/Winged helix DNA-binding domain"/>
    <property type="match status" value="1"/>
</dbReference>
<evidence type="ECO:0000256" key="3">
    <source>
        <dbReference type="ARBA" id="ARBA00023125"/>
    </source>
</evidence>
<accession>A0A0X1T2N5</accession>
<dbReference type="InterPro" id="IPR005119">
    <property type="entry name" value="LysR_subst-bd"/>
</dbReference>
<dbReference type="InterPro" id="IPR000847">
    <property type="entry name" value="LysR_HTH_N"/>
</dbReference>
<dbReference type="GO" id="GO:0006351">
    <property type="term" value="P:DNA-templated transcription"/>
    <property type="evidence" value="ECO:0007669"/>
    <property type="project" value="TreeGrafter"/>
</dbReference>
<dbReference type="AlphaFoldDB" id="A0A0X1T2N5"/>
<keyword evidence="4" id="KW-0804">Transcription</keyword>
<evidence type="ECO:0000256" key="1">
    <source>
        <dbReference type="ARBA" id="ARBA00009437"/>
    </source>
</evidence>
<comment type="similarity">
    <text evidence="1">Belongs to the LysR transcriptional regulatory family.</text>
</comment>
<dbReference type="InterPro" id="IPR036390">
    <property type="entry name" value="WH_DNA-bd_sf"/>
</dbReference>
<evidence type="ECO:0000313" key="5">
    <source>
        <dbReference type="EMBL" id="AMB86308.1"/>
    </source>
</evidence>
<dbReference type="GO" id="GO:0003700">
    <property type="term" value="F:DNA-binding transcription factor activity"/>
    <property type="evidence" value="ECO:0007669"/>
    <property type="project" value="InterPro"/>
</dbReference>
<reference evidence="5 6" key="1">
    <citation type="submission" date="2016-01" db="EMBL/GenBank/DDBJ databases">
        <authorList>
            <person name="McClelland M."/>
            <person name="Jain A."/>
            <person name="Saraogi P."/>
            <person name="Mendelson R."/>
            <person name="Westerman R."/>
            <person name="SanMiguel P."/>
            <person name="Csonka L."/>
        </authorList>
    </citation>
    <scope>NUCLEOTIDE SEQUENCE [LARGE SCALE GENOMIC DNA]</scope>
    <source>
        <strain evidence="5 6">NCPPB 2472</strain>
    </source>
</reference>